<name>A0ABW4KH88_9BACI</name>
<protein>
    <submittedName>
        <fullName evidence="1">Uncharacterized protein</fullName>
    </submittedName>
</protein>
<keyword evidence="2" id="KW-1185">Reference proteome</keyword>
<dbReference type="EMBL" id="JBHUEO010000020">
    <property type="protein sequence ID" value="MFD1706893.1"/>
    <property type="molecule type" value="Genomic_DNA"/>
</dbReference>
<proteinExistence type="predicted"/>
<evidence type="ECO:0000313" key="1">
    <source>
        <dbReference type="EMBL" id="MFD1706893.1"/>
    </source>
</evidence>
<evidence type="ECO:0000313" key="2">
    <source>
        <dbReference type="Proteomes" id="UP001597301"/>
    </source>
</evidence>
<organism evidence="1 2">
    <name type="scientific">Siminovitchia sediminis</name>
    <dbReference type="NCBI Taxonomy" id="1274353"/>
    <lineage>
        <taxon>Bacteria</taxon>
        <taxon>Bacillati</taxon>
        <taxon>Bacillota</taxon>
        <taxon>Bacilli</taxon>
        <taxon>Bacillales</taxon>
        <taxon>Bacillaceae</taxon>
        <taxon>Siminovitchia</taxon>
    </lineage>
</organism>
<accession>A0ABW4KH88</accession>
<dbReference type="RefSeq" id="WP_380773603.1">
    <property type="nucleotide sequence ID" value="NZ_JBHUEO010000020.1"/>
</dbReference>
<sequence>MITFIKKMFNVLNGNQMESDLMSRAMDSALQDKAGMLGSTLGSFSGSSYPDDIEDLVYQSHMDDQMLRDMHDPYLNPGQDIVVDEVYHGIDHGSDHHY</sequence>
<gene>
    <name evidence="1" type="ORF">ACFSCZ_09135</name>
</gene>
<comment type="caution">
    <text evidence="1">The sequence shown here is derived from an EMBL/GenBank/DDBJ whole genome shotgun (WGS) entry which is preliminary data.</text>
</comment>
<reference evidence="2" key="1">
    <citation type="journal article" date="2019" name="Int. J. Syst. Evol. Microbiol.">
        <title>The Global Catalogue of Microorganisms (GCM) 10K type strain sequencing project: providing services to taxonomists for standard genome sequencing and annotation.</title>
        <authorList>
            <consortium name="The Broad Institute Genomics Platform"/>
            <consortium name="The Broad Institute Genome Sequencing Center for Infectious Disease"/>
            <person name="Wu L."/>
            <person name="Ma J."/>
        </authorList>
    </citation>
    <scope>NUCLEOTIDE SEQUENCE [LARGE SCALE GENOMIC DNA]</scope>
    <source>
        <strain evidence="2">CGMCC 1.12295</strain>
    </source>
</reference>
<dbReference type="Proteomes" id="UP001597301">
    <property type="component" value="Unassembled WGS sequence"/>
</dbReference>